<dbReference type="InterPro" id="IPR028098">
    <property type="entry name" value="Glyco_trans_4-like_N"/>
</dbReference>
<reference evidence="3 4" key="1">
    <citation type="submission" date="2019-12" db="EMBL/GenBank/DDBJ databases">
        <authorList>
            <person name="Kim Y.S."/>
        </authorList>
    </citation>
    <scope>NUCLEOTIDE SEQUENCE [LARGE SCALE GENOMIC DNA]</scope>
    <source>
        <strain evidence="3 4">GA093</strain>
    </source>
</reference>
<proteinExistence type="predicted"/>
<dbReference type="SUPFAM" id="SSF53756">
    <property type="entry name" value="UDP-Glycosyltransferase/glycogen phosphorylase"/>
    <property type="match status" value="1"/>
</dbReference>
<evidence type="ECO:0000313" key="3">
    <source>
        <dbReference type="EMBL" id="MWB94523.1"/>
    </source>
</evidence>
<dbReference type="InterPro" id="IPR050194">
    <property type="entry name" value="Glycosyltransferase_grp1"/>
</dbReference>
<dbReference type="Proteomes" id="UP000471501">
    <property type="component" value="Unassembled WGS sequence"/>
</dbReference>
<accession>A0A6I4NKI3</accession>
<dbReference type="AlphaFoldDB" id="A0A6I4NKI3"/>
<name>A0A6I4NKI3_9FLAO</name>
<feature type="domain" description="Glycosyltransferase subfamily 4-like N-terminal" evidence="2">
    <location>
        <begin position="20"/>
        <end position="182"/>
    </location>
</feature>
<gene>
    <name evidence="3" type="ORF">GON26_09115</name>
</gene>
<dbReference type="PANTHER" id="PTHR45947">
    <property type="entry name" value="SULFOQUINOVOSYL TRANSFERASE SQD2"/>
    <property type="match status" value="1"/>
</dbReference>
<dbReference type="CDD" id="cd03801">
    <property type="entry name" value="GT4_PimA-like"/>
    <property type="match status" value="1"/>
</dbReference>
<dbReference type="Pfam" id="PF13439">
    <property type="entry name" value="Glyco_transf_4"/>
    <property type="match status" value="1"/>
</dbReference>
<keyword evidence="4" id="KW-1185">Reference proteome</keyword>
<evidence type="ECO:0000259" key="1">
    <source>
        <dbReference type="Pfam" id="PF00534"/>
    </source>
</evidence>
<dbReference type="Pfam" id="PF00534">
    <property type="entry name" value="Glycos_transf_1"/>
    <property type="match status" value="1"/>
</dbReference>
<dbReference type="GO" id="GO:0016757">
    <property type="term" value="F:glycosyltransferase activity"/>
    <property type="evidence" value="ECO:0007669"/>
    <property type="project" value="InterPro"/>
</dbReference>
<dbReference type="PANTHER" id="PTHR45947:SF3">
    <property type="entry name" value="SULFOQUINOVOSYL TRANSFERASE SQD2"/>
    <property type="match status" value="1"/>
</dbReference>
<dbReference type="InterPro" id="IPR001296">
    <property type="entry name" value="Glyco_trans_1"/>
</dbReference>
<comment type="caution">
    <text evidence="3">The sequence shown here is derived from an EMBL/GenBank/DDBJ whole genome shotgun (WGS) entry which is preliminary data.</text>
</comment>
<dbReference type="EMBL" id="WSTB01000004">
    <property type="protein sequence ID" value="MWB94523.1"/>
    <property type="molecule type" value="Genomic_DNA"/>
</dbReference>
<sequence>MHIAFLTPEFPHEKISHAAGIGTSIKNLTDALVRKGMNVSVFVYGQKFQEIIVENGITIHLIKNKKYRFFGWFFHRKHIQYYCNSIIQKEKISLIEAPDWTGITAFMNFKIPLVIRFHGSDTYFCHLENRSQKFKNYWFEKLAINKAKAFIAPTAFAGNVSKNLFKIKNKEIQTIHYGLELENFTNNTPDVFDKGVILYMGTIIRKKGVLELPYIFNKIRKEYPEAKLILIGSDAPDIKTGIGSTWQLMQNLFQKEDLENVKYLGKIPYTEVQNYIKNANVCVFPTFAETLGMVTIESMAMQKGVVNSNIGWSQELIIDGQSGFLVHPTNHDLYAEKIVAFLKNNSLSKQVGKDARARVESKFDINNLVNDNIAFFEKIINPHKKAI</sequence>
<feature type="domain" description="Glycosyl transferase family 1" evidence="1">
    <location>
        <begin position="193"/>
        <end position="357"/>
    </location>
</feature>
<dbReference type="Gene3D" id="3.40.50.2000">
    <property type="entry name" value="Glycogen Phosphorylase B"/>
    <property type="match status" value="2"/>
</dbReference>
<keyword evidence="3" id="KW-0808">Transferase</keyword>
<evidence type="ECO:0000313" key="4">
    <source>
        <dbReference type="Proteomes" id="UP000471501"/>
    </source>
</evidence>
<organism evidence="3 4">
    <name type="scientific">Flavobacterium hydrocarbonoxydans</name>
    <dbReference type="NCBI Taxonomy" id="2683249"/>
    <lineage>
        <taxon>Bacteria</taxon>
        <taxon>Pseudomonadati</taxon>
        <taxon>Bacteroidota</taxon>
        <taxon>Flavobacteriia</taxon>
        <taxon>Flavobacteriales</taxon>
        <taxon>Flavobacteriaceae</taxon>
        <taxon>Flavobacterium</taxon>
    </lineage>
</organism>
<evidence type="ECO:0000259" key="2">
    <source>
        <dbReference type="Pfam" id="PF13439"/>
    </source>
</evidence>
<protein>
    <submittedName>
        <fullName evidence="3">Glycosyltransferase</fullName>
    </submittedName>
</protein>